<dbReference type="SUPFAM" id="SSF101148">
    <property type="entry name" value="Plant invertase/pectin methylesterase inhibitor"/>
    <property type="match status" value="1"/>
</dbReference>
<dbReference type="Pfam" id="PF00190">
    <property type="entry name" value="Cupin_1"/>
    <property type="match status" value="1"/>
</dbReference>
<feature type="repeat" description="PPR" evidence="3">
    <location>
        <begin position="1247"/>
        <end position="1281"/>
    </location>
</feature>
<sequence>ASPDGRESFNLRRGDIFRVPSGATAYLVNSDNNEKLKIAKLIRPVSTPGHFESLFGAGGEDPESFYNAFSDEILEAAFNTRRDRLQRLFGQQKKGIVVKASEEQIRALSHESGGGGWPFAAGKSSKGPFNLFKKRPTKSNNYGRLHEVDAQDYRQLEDLDVSVTFANITEGAMETPFYNTKATKISLVVEGEGYFEMACPDLSSSGSQEGQKGRGGGSQGRQKSSPSYKKVSARLRPGVVFVVPPGHPTLAVASRNQNLQIVCFDIHAQNNEIVPLAGRENIINQLQREAKELAFNVPAREVDEVFKSQEEEFFFKGPREQHQGRADARERERARGWVRTKASKENENPSIACGTSYAAGMLSSGSNSLCFHSVLLFMGLASGSAVTDLCSKAEDPNFCLDAFASAAAGEADLKGLGQISLHLAISNATVTLHNLKELVTFMKDGIPLKARLQACVFYYTRAGQILEISDEDFKLSYYQDMTVEATFAYASAQFCEDLFHQPPSTANPLADANRNLKLLSNIVSTVGQDPKVKECKHRREEYYPERPRWSRVELYRWHCQRNCSPVNLKGGEEEKRGGEDYEKQHEECRELCRRQPARQRPQVIFVIADLKMMLVSRRTYQTPNIPFTLVSLLTGSNFYITRVCRSQFQAYCSCRSTFRWVGSSLTSQNLQSSVLKLHHGITYCSQTFSTMAGTILVQARDPGKLCEELEHAICEHRLSDAWKLHEQHMQMVGFPRKSVLNMILASFAESLDPHWLEKAYELAEQAFEEHKQNLLEKETLIYLSLGLAKCGLAVPASTILRKLVEMEQYPPVASWSLILAFMSQTSSGAYLAAELVLEIGYLFQDGRVDPRKKSNEPLIAMKPNTTAFNIALAGCLLFDTTRKAEQLLDMMPRVGIKADVSLLIIMAHIYEKNGRREELKKLKRHIDEAHNLSDIQFRQFYNCLLTCHLKFGDLESASHLVLEMHRKAKKAQNSLGAATLVFEAAGGGNTKISSPCHGSGERLDHGKSSSLDNPGLLSSLLLSFEEFRWDRKFLKLESLAKELLGTLLVKLQGQVDLLTTERGILQPTERIYVKLVKAFLEAGKTKDLAEFLIKAEKEDSSVSVDSSALVQVINTCISLGWLDQAYDLLDEMRLAGIRTSSSVYALLLKAYCKENRAAEVTALLRDVRKAGIQLDASCYETLMQSRVLHEDTQGALNLFKEMKEAKIPRTGHQEFDMLVKGCAESGEAGLMAKLLHEIKDGQKVDCGVHDWNHVVHFFCKKRLMQDAEKALKKMRSLGHSPNAQTFHSLVTGYAAIGGKYLEVTELWGEMKVLALHSGMKFDQELLDSVLYTFVRGGFFTRANEVVGMMERGNMFVDKYKYRTLFLKYHKTLYKGKAPKFQTESQLKKRDAALTFKKWVGLY</sequence>
<dbReference type="Gene3D" id="1.20.140.40">
    <property type="entry name" value="Invertase/pectin methylesterase inhibitor family protein"/>
    <property type="match status" value="1"/>
</dbReference>
<name>A0AA88UYA2_9ASTE</name>
<keyword evidence="8" id="KW-1185">Reference proteome</keyword>
<evidence type="ECO:0000256" key="2">
    <source>
        <dbReference type="ARBA" id="ARBA00022737"/>
    </source>
</evidence>
<dbReference type="Gene3D" id="2.60.120.10">
    <property type="entry name" value="Jelly Rolls"/>
    <property type="match status" value="2"/>
</dbReference>
<evidence type="ECO:0000256" key="1">
    <source>
        <dbReference type="ARBA" id="ARBA00007626"/>
    </source>
</evidence>
<keyword evidence="2" id="KW-0677">Repeat</keyword>
<reference evidence="7" key="1">
    <citation type="submission" date="2022-12" db="EMBL/GenBank/DDBJ databases">
        <title>Draft genome assemblies for two species of Escallonia (Escalloniales).</title>
        <authorList>
            <person name="Chanderbali A."/>
            <person name="Dervinis C."/>
            <person name="Anghel I."/>
            <person name="Soltis D."/>
            <person name="Soltis P."/>
            <person name="Zapata F."/>
        </authorList>
    </citation>
    <scope>NUCLEOTIDE SEQUENCE</scope>
    <source>
        <strain evidence="7">UCBG64.0493</strain>
        <tissue evidence="7">Leaf</tissue>
    </source>
</reference>
<feature type="compositionally biased region" description="Basic and acidic residues" evidence="4">
    <location>
        <begin position="318"/>
        <end position="335"/>
    </location>
</feature>
<dbReference type="CDD" id="cd02244">
    <property type="entry name" value="cupin_7S_vicilin-like_N"/>
    <property type="match status" value="1"/>
</dbReference>
<dbReference type="Pfam" id="PF01535">
    <property type="entry name" value="PPR"/>
    <property type="match status" value="2"/>
</dbReference>
<dbReference type="Gene3D" id="1.25.40.10">
    <property type="entry name" value="Tetratricopeptide repeat domain"/>
    <property type="match status" value="3"/>
</dbReference>
<dbReference type="InterPro" id="IPR011990">
    <property type="entry name" value="TPR-like_helical_dom_sf"/>
</dbReference>
<dbReference type="NCBIfam" id="TIGR00756">
    <property type="entry name" value="PPR"/>
    <property type="match status" value="1"/>
</dbReference>
<dbReference type="Proteomes" id="UP001188597">
    <property type="component" value="Unassembled WGS sequence"/>
</dbReference>
<feature type="region of interest" description="Disordered" evidence="4">
    <location>
        <begin position="200"/>
        <end position="229"/>
    </location>
</feature>
<organism evidence="7 8">
    <name type="scientific">Escallonia herrerae</name>
    <dbReference type="NCBI Taxonomy" id="1293975"/>
    <lineage>
        <taxon>Eukaryota</taxon>
        <taxon>Viridiplantae</taxon>
        <taxon>Streptophyta</taxon>
        <taxon>Embryophyta</taxon>
        <taxon>Tracheophyta</taxon>
        <taxon>Spermatophyta</taxon>
        <taxon>Magnoliopsida</taxon>
        <taxon>eudicotyledons</taxon>
        <taxon>Gunneridae</taxon>
        <taxon>Pentapetalae</taxon>
        <taxon>asterids</taxon>
        <taxon>campanulids</taxon>
        <taxon>Escalloniales</taxon>
        <taxon>Escalloniaceae</taxon>
        <taxon>Escallonia</taxon>
    </lineage>
</organism>
<dbReference type="PANTHER" id="PTHR46598:SF1">
    <property type="entry name" value="OS10G0422566 PROTEIN"/>
    <property type="match status" value="1"/>
</dbReference>
<dbReference type="InterPro" id="IPR035513">
    <property type="entry name" value="Invertase/methylesterase_inhib"/>
</dbReference>
<dbReference type="SMART" id="SM00856">
    <property type="entry name" value="PMEI"/>
    <property type="match status" value="1"/>
</dbReference>
<evidence type="ECO:0000259" key="6">
    <source>
        <dbReference type="SMART" id="SM00856"/>
    </source>
</evidence>
<dbReference type="SUPFAM" id="SSF51182">
    <property type="entry name" value="RmlC-like cupins"/>
    <property type="match status" value="2"/>
</dbReference>
<dbReference type="GO" id="GO:0046910">
    <property type="term" value="F:pectinesterase inhibitor activity"/>
    <property type="evidence" value="ECO:0007669"/>
    <property type="project" value="InterPro"/>
</dbReference>
<evidence type="ECO:0008006" key="9">
    <source>
        <dbReference type="Google" id="ProtNLM"/>
    </source>
</evidence>
<dbReference type="EMBL" id="JAVXUP010003871">
    <property type="protein sequence ID" value="KAK2997987.1"/>
    <property type="molecule type" value="Genomic_DNA"/>
</dbReference>
<accession>A0AA88UYA2</accession>
<feature type="domain" description="Cupin type-1" evidence="5">
    <location>
        <begin position="129"/>
        <end position="303"/>
    </location>
</feature>
<evidence type="ECO:0000256" key="4">
    <source>
        <dbReference type="SAM" id="MobiDB-lite"/>
    </source>
</evidence>
<dbReference type="Pfam" id="PF04043">
    <property type="entry name" value="PMEI"/>
    <property type="match status" value="1"/>
</dbReference>
<dbReference type="InterPro" id="IPR057440">
    <property type="entry name" value="At1g68980-like_TPR"/>
</dbReference>
<gene>
    <name evidence="7" type="ORF">RJ639_026653</name>
</gene>
<dbReference type="CDD" id="cd15797">
    <property type="entry name" value="PMEI"/>
    <property type="match status" value="1"/>
</dbReference>
<dbReference type="InterPro" id="IPR002885">
    <property type="entry name" value="PPR_rpt"/>
</dbReference>
<dbReference type="CDD" id="cd02245">
    <property type="entry name" value="cupin_7S_vicilin-like_C"/>
    <property type="match status" value="1"/>
</dbReference>
<dbReference type="SMART" id="SM00835">
    <property type="entry name" value="Cupin_1"/>
    <property type="match status" value="1"/>
</dbReference>
<feature type="repeat" description="PPR" evidence="3">
    <location>
        <begin position="1140"/>
        <end position="1174"/>
    </location>
</feature>
<dbReference type="PANTHER" id="PTHR46598">
    <property type="entry name" value="BNAC05G43320D PROTEIN"/>
    <property type="match status" value="1"/>
</dbReference>
<dbReference type="Pfam" id="PF13041">
    <property type="entry name" value="PPR_2"/>
    <property type="match status" value="1"/>
</dbReference>
<evidence type="ECO:0000259" key="5">
    <source>
        <dbReference type="SMART" id="SM00835"/>
    </source>
</evidence>
<proteinExistence type="inferred from homology"/>
<dbReference type="InterPro" id="IPR014710">
    <property type="entry name" value="RmlC-like_jellyroll"/>
</dbReference>
<feature type="domain" description="Pectinesterase inhibitor" evidence="6">
    <location>
        <begin position="381"/>
        <end position="526"/>
    </location>
</feature>
<dbReference type="NCBIfam" id="TIGR01614">
    <property type="entry name" value="PME_inhib"/>
    <property type="match status" value="1"/>
</dbReference>
<protein>
    <recommendedName>
        <fullName evidence="9">Pentatricopeptide repeat-containing protein</fullName>
    </recommendedName>
</protein>
<dbReference type="PROSITE" id="PS51375">
    <property type="entry name" value="PPR"/>
    <property type="match status" value="2"/>
</dbReference>
<evidence type="ECO:0000313" key="7">
    <source>
        <dbReference type="EMBL" id="KAK2997987.1"/>
    </source>
</evidence>
<comment type="similarity">
    <text evidence="1">Belongs to the PPR family. P subfamily.</text>
</comment>
<dbReference type="InterPro" id="IPR011051">
    <property type="entry name" value="RmlC_Cupin_sf"/>
</dbReference>
<dbReference type="InterPro" id="IPR006501">
    <property type="entry name" value="Pectinesterase_inhib_dom"/>
</dbReference>
<dbReference type="Pfam" id="PF13812">
    <property type="entry name" value="PPR_3"/>
    <property type="match status" value="1"/>
</dbReference>
<comment type="caution">
    <text evidence="7">The sequence shown here is derived from an EMBL/GenBank/DDBJ whole genome shotgun (WGS) entry which is preliminary data.</text>
</comment>
<dbReference type="InterPro" id="IPR006045">
    <property type="entry name" value="Cupin_1"/>
</dbReference>
<evidence type="ECO:0000256" key="3">
    <source>
        <dbReference type="PROSITE-ProRule" id="PRU00708"/>
    </source>
</evidence>
<dbReference type="Pfam" id="PF25245">
    <property type="entry name" value="TPR_At1g68980"/>
    <property type="match status" value="1"/>
</dbReference>
<feature type="non-terminal residue" evidence="7">
    <location>
        <position position="1402"/>
    </location>
</feature>
<feature type="region of interest" description="Disordered" evidence="4">
    <location>
        <begin position="318"/>
        <end position="341"/>
    </location>
</feature>
<evidence type="ECO:0000313" key="8">
    <source>
        <dbReference type="Proteomes" id="UP001188597"/>
    </source>
</evidence>
<dbReference type="InterPro" id="IPR034086">
    <property type="entry name" value="PMEI_plant"/>
</dbReference>